<organism evidence="1 2">
    <name type="scientific">Hungatella hathewayi</name>
    <dbReference type="NCBI Taxonomy" id="154046"/>
    <lineage>
        <taxon>Bacteria</taxon>
        <taxon>Bacillati</taxon>
        <taxon>Bacillota</taxon>
        <taxon>Clostridia</taxon>
        <taxon>Lachnospirales</taxon>
        <taxon>Lachnospiraceae</taxon>
        <taxon>Hungatella</taxon>
    </lineage>
</organism>
<gene>
    <name evidence="1" type="ORF">CE91St55_02640</name>
</gene>
<evidence type="ECO:0000313" key="2">
    <source>
        <dbReference type="Proteomes" id="UP001055091"/>
    </source>
</evidence>
<name>A0AA37N292_9FIRM</name>
<protein>
    <submittedName>
        <fullName evidence="1">Uncharacterized protein</fullName>
    </submittedName>
</protein>
<accession>A0AA37N292</accession>
<dbReference type="AlphaFoldDB" id="A0AA37N292"/>
<proteinExistence type="predicted"/>
<dbReference type="Proteomes" id="UP001055091">
    <property type="component" value="Unassembled WGS sequence"/>
</dbReference>
<dbReference type="EMBL" id="BQNJ01000001">
    <property type="protein sequence ID" value="GKG98282.1"/>
    <property type="molecule type" value="Genomic_DNA"/>
</dbReference>
<reference evidence="1" key="1">
    <citation type="submission" date="2022-01" db="EMBL/GenBank/DDBJ databases">
        <title>Novel bile acid biosynthetic pathways are enriched in the microbiome of centenarians.</title>
        <authorList>
            <person name="Sato Y."/>
            <person name="Atarashi K."/>
            <person name="Plichta R.D."/>
            <person name="Arai Y."/>
            <person name="Sasajima S."/>
            <person name="Kearney M.S."/>
            <person name="Suda W."/>
            <person name="Takeshita K."/>
            <person name="Sasaki T."/>
            <person name="Okamoto S."/>
            <person name="Skelly N.A."/>
            <person name="Okamura Y."/>
            <person name="Vlamakis H."/>
            <person name="Li Y."/>
            <person name="Tanoue T."/>
            <person name="Takei H."/>
            <person name="Nittono H."/>
            <person name="Narushima S."/>
            <person name="Irie J."/>
            <person name="Itoh H."/>
            <person name="Moriya K."/>
            <person name="Sugiura Y."/>
            <person name="Suematsu M."/>
            <person name="Moritoki N."/>
            <person name="Shibata S."/>
            <person name="Littman R.D."/>
            <person name="Fischbach A.M."/>
            <person name="Uwamino Y."/>
            <person name="Inoue T."/>
            <person name="Honda A."/>
            <person name="Hattori M."/>
            <person name="Murai T."/>
            <person name="Xavier J.R."/>
            <person name="Hirose N."/>
            <person name="Honda K."/>
        </authorList>
    </citation>
    <scope>NUCLEOTIDE SEQUENCE</scope>
    <source>
        <strain evidence="1">CE91-St55</strain>
    </source>
</reference>
<evidence type="ECO:0000313" key="1">
    <source>
        <dbReference type="EMBL" id="GKG98282.1"/>
    </source>
</evidence>
<sequence>MKWYGNGKERTDGIFEGRGWRGCDRDCADPGGNIYPLIHTMYYVNIVKIAEIE</sequence>
<comment type="caution">
    <text evidence="1">The sequence shown here is derived from an EMBL/GenBank/DDBJ whole genome shotgun (WGS) entry which is preliminary data.</text>
</comment>